<feature type="domain" description="Aminoglycoside phosphotransferase" evidence="1">
    <location>
        <begin position="6"/>
        <end position="205"/>
    </location>
</feature>
<sequence length="296" mass="34579">MESIPSYIFVDAPPYKEDCKKFVDIATLIASTGLNAPKIFASDFKLGFLMISDLGDTVYLDRINLGDNEEIDKLYGDALTALLRLQQIKCDLPHFGQNKLLEEMHLFVDWFLEQELQISNYEESGFEEVLELMLVNAAEQPQSFVHRDFHCRNLMVATENNPGIIDFQDAVIGPVTYDLVSLLKDCYHSFTFDQVAGWVEMYRERLISIGCLDKNVSREKFLRWFELMGFQRHLKCVGIFSRLHLRDSKAQYLKDIPLVIGYMMELQERYHELRKFCGWIEQKIIPELNSHRFVRP</sequence>
<evidence type="ECO:0000313" key="3">
    <source>
        <dbReference type="Proteomes" id="UP000316199"/>
    </source>
</evidence>
<keyword evidence="2" id="KW-0808">Transferase</keyword>
<evidence type="ECO:0000259" key="1">
    <source>
        <dbReference type="Pfam" id="PF01636"/>
    </source>
</evidence>
<dbReference type="InterPro" id="IPR002575">
    <property type="entry name" value="Aminoglycoside_PTrfase"/>
</dbReference>
<proteinExistence type="predicted"/>
<dbReference type="Gene3D" id="3.90.1200.10">
    <property type="match status" value="1"/>
</dbReference>
<evidence type="ECO:0000313" key="2">
    <source>
        <dbReference type="EMBL" id="RZO77059.1"/>
    </source>
</evidence>
<dbReference type="Gene3D" id="3.30.200.20">
    <property type="entry name" value="Phosphorylase Kinase, domain 1"/>
    <property type="match status" value="1"/>
</dbReference>
<dbReference type="EMBL" id="SHAG01000005">
    <property type="protein sequence ID" value="RZO77059.1"/>
    <property type="molecule type" value="Genomic_DNA"/>
</dbReference>
<organism evidence="2 3">
    <name type="scientific">OM182 bacterium</name>
    <dbReference type="NCBI Taxonomy" id="2510334"/>
    <lineage>
        <taxon>Bacteria</taxon>
        <taxon>Pseudomonadati</taxon>
        <taxon>Pseudomonadota</taxon>
        <taxon>Gammaproteobacteria</taxon>
        <taxon>OMG group</taxon>
        <taxon>OM182 clade</taxon>
    </lineage>
</organism>
<dbReference type="Proteomes" id="UP000316199">
    <property type="component" value="Unassembled WGS sequence"/>
</dbReference>
<dbReference type="Pfam" id="PF01636">
    <property type="entry name" value="APH"/>
    <property type="match status" value="1"/>
</dbReference>
<name>A0A520S3P0_9GAMM</name>
<dbReference type="InterPro" id="IPR011009">
    <property type="entry name" value="Kinase-like_dom_sf"/>
</dbReference>
<comment type="caution">
    <text evidence="2">The sequence shown here is derived from an EMBL/GenBank/DDBJ whole genome shotgun (WGS) entry which is preliminary data.</text>
</comment>
<protein>
    <submittedName>
        <fullName evidence="2">Aminoglycoside phosphotransferase</fullName>
    </submittedName>
</protein>
<accession>A0A520S3P0</accession>
<dbReference type="GO" id="GO:0016740">
    <property type="term" value="F:transferase activity"/>
    <property type="evidence" value="ECO:0007669"/>
    <property type="project" value="UniProtKB-KW"/>
</dbReference>
<gene>
    <name evidence="2" type="ORF">EVA68_02275</name>
</gene>
<dbReference type="AlphaFoldDB" id="A0A520S3P0"/>
<reference evidence="2 3" key="1">
    <citation type="submission" date="2019-02" db="EMBL/GenBank/DDBJ databases">
        <title>Prokaryotic population dynamics and viral predation in marine succession experiment using metagenomics: the confinement effect.</title>
        <authorList>
            <person name="Haro-Moreno J.M."/>
            <person name="Rodriguez-Valera F."/>
            <person name="Lopez-Perez M."/>
        </authorList>
    </citation>
    <scope>NUCLEOTIDE SEQUENCE [LARGE SCALE GENOMIC DNA]</scope>
    <source>
        <strain evidence="2">MED-G157</strain>
    </source>
</reference>
<dbReference type="SUPFAM" id="SSF56112">
    <property type="entry name" value="Protein kinase-like (PK-like)"/>
    <property type="match status" value="1"/>
</dbReference>